<keyword evidence="4" id="KW-1185">Reference proteome</keyword>
<evidence type="ECO:0000259" key="2">
    <source>
        <dbReference type="Pfam" id="PF02698"/>
    </source>
</evidence>
<gene>
    <name evidence="3" type="ORF">FYJ60_07415</name>
</gene>
<reference evidence="3 4" key="1">
    <citation type="submission" date="2019-08" db="EMBL/GenBank/DDBJ databases">
        <title>In-depth cultivation of the pig gut microbiome towards novel bacterial diversity and tailored functional studies.</title>
        <authorList>
            <person name="Wylensek D."/>
            <person name="Hitch T.C.A."/>
            <person name="Clavel T."/>
        </authorList>
    </citation>
    <scope>NUCLEOTIDE SEQUENCE [LARGE SCALE GENOMIC DNA]</scope>
    <source>
        <strain evidence="3 4">Oil+RF-744-WCA-WT-13</strain>
    </source>
</reference>
<protein>
    <submittedName>
        <fullName evidence="3">YdcF family protein</fullName>
    </submittedName>
</protein>
<evidence type="ECO:0000313" key="3">
    <source>
        <dbReference type="EMBL" id="MST82140.1"/>
    </source>
</evidence>
<dbReference type="EMBL" id="VUMV01000004">
    <property type="protein sequence ID" value="MST82140.1"/>
    <property type="molecule type" value="Genomic_DNA"/>
</dbReference>
<keyword evidence="1" id="KW-1133">Transmembrane helix</keyword>
<keyword evidence="1" id="KW-0472">Membrane</keyword>
<sequence length="248" mass="26869">MNILTVIWLLSAILSLLYGLLIFSAGSGSSFYLVWFLISGFFVLCSFLSSQHRWSHTPGVFRLCFLLAVGAGAAVLALCSILILTAFPNRGEEGLDCVIVLGCQVRPDGEPSRSLRSRLDTAAAYLKKNPDTAVIVSGGQGSNEPCAEAETMAAYLESCGIDGGRIRQESLSSTTEENLRNSFRLCRPSADRIGIVTSNFHLYRSLLLAKRLGGSHICGIAAPSLPLYLPNNMLREILALIHSFLTRV</sequence>
<dbReference type="PANTHER" id="PTHR30336">
    <property type="entry name" value="INNER MEMBRANE PROTEIN, PROBABLE PERMEASE"/>
    <property type="match status" value="1"/>
</dbReference>
<dbReference type="GO" id="GO:0005886">
    <property type="term" value="C:plasma membrane"/>
    <property type="evidence" value="ECO:0007669"/>
    <property type="project" value="TreeGrafter"/>
</dbReference>
<proteinExistence type="predicted"/>
<dbReference type="GO" id="GO:0000270">
    <property type="term" value="P:peptidoglycan metabolic process"/>
    <property type="evidence" value="ECO:0007669"/>
    <property type="project" value="TreeGrafter"/>
</dbReference>
<organism evidence="3 4">
    <name type="scientific">Bilifractor porci</name>
    <dbReference type="NCBI Taxonomy" id="2606636"/>
    <lineage>
        <taxon>Bacteria</taxon>
        <taxon>Bacillati</taxon>
        <taxon>Bacillota</taxon>
        <taxon>Clostridia</taxon>
        <taxon>Lachnospirales</taxon>
        <taxon>Lachnospiraceae</taxon>
        <taxon>Bilifractor</taxon>
    </lineage>
</organism>
<dbReference type="InterPro" id="IPR003848">
    <property type="entry name" value="DUF218"/>
</dbReference>
<name>A0A7X2P8E9_9FIRM</name>
<dbReference type="RefSeq" id="WP_154458041.1">
    <property type="nucleotide sequence ID" value="NZ_VUMV01000004.1"/>
</dbReference>
<keyword evidence="1" id="KW-0812">Transmembrane</keyword>
<dbReference type="InterPro" id="IPR014729">
    <property type="entry name" value="Rossmann-like_a/b/a_fold"/>
</dbReference>
<evidence type="ECO:0000313" key="4">
    <source>
        <dbReference type="Proteomes" id="UP000466864"/>
    </source>
</evidence>
<dbReference type="AlphaFoldDB" id="A0A7X2P8E9"/>
<dbReference type="Gene3D" id="3.40.50.620">
    <property type="entry name" value="HUPs"/>
    <property type="match status" value="1"/>
</dbReference>
<dbReference type="InterPro" id="IPR051599">
    <property type="entry name" value="Cell_Envelope_Assoc"/>
</dbReference>
<feature type="transmembrane region" description="Helical" evidence="1">
    <location>
        <begin position="29"/>
        <end position="48"/>
    </location>
</feature>
<accession>A0A7X2P8E9</accession>
<dbReference type="Pfam" id="PF02698">
    <property type="entry name" value="DUF218"/>
    <property type="match status" value="1"/>
</dbReference>
<dbReference type="Proteomes" id="UP000466864">
    <property type="component" value="Unassembled WGS sequence"/>
</dbReference>
<dbReference type="CDD" id="cd06259">
    <property type="entry name" value="YdcF-like"/>
    <property type="match status" value="1"/>
</dbReference>
<comment type="caution">
    <text evidence="3">The sequence shown here is derived from an EMBL/GenBank/DDBJ whole genome shotgun (WGS) entry which is preliminary data.</text>
</comment>
<feature type="transmembrane region" description="Helical" evidence="1">
    <location>
        <begin position="60"/>
        <end position="87"/>
    </location>
</feature>
<dbReference type="PANTHER" id="PTHR30336:SF4">
    <property type="entry name" value="ENVELOPE BIOGENESIS FACTOR ELYC"/>
    <property type="match status" value="1"/>
</dbReference>
<evidence type="ECO:0000256" key="1">
    <source>
        <dbReference type="SAM" id="Phobius"/>
    </source>
</evidence>
<feature type="domain" description="DUF218" evidence="2">
    <location>
        <begin position="96"/>
        <end position="234"/>
    </location>
</feature>
<dbReference type="GO" id="GO:0043164">
    <property type="term" value="P:Gram-negative-bacterium-type cell wall biogenesis"/>
    <property type="evidence" value="ECO:0007669"/>
    <property type="project" value="TreeGrafter"/>
</dbReference>